<keyword evidence="5" id="KW-0560">Oxidoreductase</keyword>
<dbReference type="GO" id="GO:0008270">
    <property type="term" value="F:zinc ion binding"/>
    <property type="evidence" value="ECO:0007669"/>
    <property type="project" value="InterPro"/>
</dbReference>
<evidence type="ECO:0000256" key="5">
    <source>
        <dbReference type="ARBA" id="ARBA00023002"/>
    </source>
</evidence>
<dbReference type="AlphaFoldDB" id="A0A1Y6LZB8"/>
<evidence type="ECO:0000256" key="6">
    <source>
        <dbReference type="RuleBase" id="RU361277"/>
    </source>
</evidence>
<dbReference type="SUPFAM" id="SSF51735">
    <property type="entry name" value="NAD(P)-binding Rossmann-fold domains"/>
    <property type="match status" value="1"/>
</dbReference>
<gene>
    <name evidence="8" type="ORF">ZT1A5_G11184</name>
</gene>
<evidence type="ECO:0000259" key="7">
    <source>
        <dbReference type="SMART" id="SM00829"/>
    </source>
</evidence>
<evidence type="ECO:0000256" key="2">
    <source>
        <dbReference type="ARBA" id="ARBA00008072"/>
    </source>
</evidence>
<dbReference type="PROSITE" id="PS00059">
    <property type="entry name" value="ADH_ZINC"/>
    <property type="match status" value="1"/>
</dbReference>
<dbReference type="PANTHER" id="PTHR43350:SF2">
    <property type="entry name" value="GROES-LIKE ZINC-BINDING ALCOHOL DEHYDROGENASE FAMILY PROTEIN"/>
    <property type="match status" value="1"/>
</dbReference>
<name>A0A1Y6LZB8_ZYMTR</name>
<protein>
    <recommendedName>
        <fullName evidence="7">Enoyl reductase (ER) domain-containing protein</fullName>
    </recommendedName>
</protein>
<reference evidence="8 9" key="1">
    <citation type="submission" date="2016-10" db="EMBL/GenBank/DDBJ databases">
        <authorList>
            <person name="Varghese N."/>
        </authorList>
    </citation>
    <scope>NUCLEOTIDE SEQUENCE [LARGE SCALE GENOMIC DNA]</scope>
</reference>
<dbReference type="InterPro" id="IPR036291">
    <property type="entry name" value="NAD(P)-bd_dom_sf"/>
</dbReference>
<dbReference type="Pfam" id="PF00107">
    <property type="entry name" value="ADH_zinc_N"/>
    <property type="match status" value="1"/>
</dbReference>
<evidence type="ECO:0000256" key="1">
    <source>
        <dbReference type="ARBA" id="ARBA00001947"/>
    </source>
</evidence>
<sequence length="478" mass="52490">MSEVQTKNIETLAYVVHDAKQPFKLETVVLDELRDNEVLVDIQYSGICHTDLVFQQGEIKVCPYPAIFGHEGAGTVRAIGRKVKNKDITIGDTVLLSINYCEECKFCKAGHPADCIEGSRLHLFGVRRDGSTAAKLKGSDTSVRFHFFGQSSFAKMSFVDETSIVKLPAGIPPEDVPFLAAMGCGYQTGAGTVMNILKPEPESSIVIFGLGTVGLTAIMAAKYMQVQQIIAVDIFDHKMPFALEVGATHAINSRNVDNIVAHIKELTSGKGADYTVDCTGVPAVIENMLNMLSMRGTAATVGVAPAGAKITIDPLVFLLGSRIYKGCREGDSNPPVFIPQLCKMQKEGHFPVEKLCRVYDYKDMESALHDLHQGKVTKPMADDVLDAHRAKAGARIRRAAYRQIAAGLAASRSRLDQRELNHFASRCRLQLQHYQMSWSLKTADRAFVELDKYFEDDILCKIVVATQWVGWSSGMILA</sequence>
<organism evidence="8 9">
    <name type="scientific">Zymoseptoria tritici ST99CH_1A5</name>
    <dbReference type="NCBI Taxonomy" id="1276529"/>
    <lineage>
        <taxon>Eukaryota</taxon>
        <taxon>Fungi</taxon>
        <taxon>Dikarya</taxon>
        <taxon>Ascomycota</taxon>
        <taxon>Pezizomycotina</taxon>
        <taxon>Dothideomycetes</taxon>
        <taxon>Dothideomycetidae</taxon>
        <taxon>Mycosphaerellales</taxon>
        <taxon>Mycosphaerellaceae</taxon>
        <taxon>Zymoseptoria</taxon>
    </lineage>
</organism>
<dbReference type="InterPro" id="IPR011032">
    <property type="entry name" value="GroES-like_sf"/>
</dbReference>
<keyword evidence="4 6" id="KW-0862">Zinc</keyword>
<dbReference type="EMBL" id="LT882688">
    <property type="protein sequence ID" value="SMY29735.1"/>
    <property type="molecule type" value="Genomic_DNA"/>
</dbReference>
<dbReference type="Pfam" id="PF08240">
    <property type="entry name" value="ADH_N"/>
    <property type="match status" value="1"/>
</dbReference>
<keyword evidence="3 6" id="KW-0479">Metal-binding</keyword>
<dbReference type="SUPFAM" id="SSF50129">
    <property type="entry name" value="GroES-like"/>
    <property type="match status" value="1"/>
</dbReference>
<evidence type="ECO:0000313" key="8">
    <source>
        <dbReference type="EMBL" id="SMY29735.1"/>
    </source>
</evidence>
<dbReference type="CDD" id="cd08278">
    <property type="entry name" value="benzyl_alcohol_DH"/>
    <property type="match status" value="1"/>
</dbReference>
<dbReference type="Proteomes" id="UP000215453">
    <property type="component" value="Chromosome 13"/>
</dbReference>
<dbReference type="PANTHER" id="PTHR43350">
    <property type="entry name" value="NAD-DEPENDENT ALCOHOL DEHYDROGENASE"/>
    <property type="match status" value="1"/>
</dbReference>
<dbReference type="SMART" id="SM00829">
    <property type="entry name" value="PKS_ER"/>
    <property type="match status" value="1"/>
</dbReference>
<dbReference type="InterPro" id="IPR020843">
    <property type="entry name" value="ER"/>
</dbReference>
<evidence type="ECO:0000313" key="9">
    <source>
        <dbReference type="Proteomes" id="UP000215453"/>
    </source>
</evidence>
<dbReference type="Gene3D" id="3.40.50.720">
    <property type="entry name" value="NAD(P)-binding Rossmann-like Domain"/>
    <property type="match status" value="1"/>
</dbReference>
<dbReference type="InterPro" id="IPR013154">
    <property type="entry name" value="ADH-like_N"/>
</dbReference>
<dbReference type="GO" id="GO:0016491">
    <property type="term" value="F:oxidoreductase activity"/>
    <property type="evidence" value="ECO:0007669"/>
    <property type="project" value="UniProtKB-KW"/>
</dbReference>
<evidence type="ECO:0000256" key="3">
    <source>
        <dbReference type="ARBA" id="ARBA00022723"/>
    </source>
</evidence>
<dbReference type="FunFam" id="3.40.50.720:FF:000003">
    <property type="entry name" value="S-(hydroxymethyl)glutathione dehydrogenase"/>
    <property type="match status" value="1"/>
</dbReference>
<accession>A0A1Y6LZB8</accession>
<comment type="cofactor">
    <cofactor evidence="1 6">
        <name>Zn(2+)</name>
        <dbReference type="ChEBI" id="CHEBI:29105"/>
    </cofactor>
</comment>
<comment type="similarity">
    <text evidence="2 6">Belongs to the zinc-containing alcohol dehydrogenase family.</text>
</comment>
<feature type="domain" description="Enoyl reductase (ER)" evidence="7">
    <location>
        <begin position="18"/>
        <end position="377"/>
    </location>
</feature>
<dbReference type="InterPro" id="IPR013149">
    <property type="entry name" value="ADH-like_C"/>
</dbReference>
<dbReference type="InterPro" id="IPR002328">
    <property type="entry name" value="ADH_Zn_CS"/>
</dbReference>
<dbReference type="Gene3D" id="3.90.180.10">
    <property type="entry name" value="Medium-chain alcohol dehydrogenases, catalytic domain"/>
    <property type="match status" value="1"/>
</dbReference>
<evidence type="ECO:0000256" key="4">
    <source>
        <dbReference type="ARBA" id="ARBA00022833"/>
    </source>
</evidence>
<proteinExistence type="inferred from homology"/>